<evidence type="ECO:0000313" key="4">
    <source>
        <dbReference type="EMBL" id="CAE2221034.1"/>
    </source>
</evidence>
<feature type="domain" description="Peptidase S9 prolyl oligopeptidase catalytic" evidence="3">
    <location>
        <begin position="480"/>
        <end position="687"/>
    </location>
</feature>
<keyword evidence="2" id="KW-0732">Signal</keyword>
<feature type="signal peptide" evidence="2">
    <location>
        <begin position="1"/>
        <end position="18"/>
    </location>
</feature>
<dbReference type="SUPFAM" id="SSF53474">
    <property type="entry name" value="alpha/beta-Hydrolases"/>
    <property type="match status" value="1"/>
</dbReference>
<dbReference type="Pfam" id="PF00326">
    <property type="entry name" value="Peptidase_S9"/>
    <property type="match status" value="1"/>
</dbReference>
<evidence type="ECO:0000259" key="3">
    <source>
        <dbReference type="Pfam" id="PF00326"/>
    </source>
</evidence>
<reference evidence="4" key="1">
    <citation type="submission" date="2021-01" db="EMBL/GenBank/DDBJ databases">
        <authorList>
            <person name="Corre E."/>
            <person name="Pelletier E."/>
            <person name="Niang G."/>
            <person name="Scheremetjew M."/>
            <person name="Finn R."/>
            <person name="Kale V."/>
            <person name="Holt S."/>
            <person name="Cochrane G."/>
            <person name="Meng A."/>
            <person name="Brown T."/>
            <person name="Cohen L."/>
        </authorList>
    </citation>
    <scope>NUCLEOTIDE SEQUENCE</scope>
    <source>
        <strain evidence="4">Isolate 1302-5</strain>
    </source>
</reference>
<gene>
    <name evidence="4" type="ORF">OAUR00152_LOCUS8349</name>
    <name evidence="5" type="ORF">OAUR00152_LOCUS8350</name>
</gene>
<dbReference type="Gene3D" id="2.120.10.30">
    <property type="entry name" value="TolB, C-terminal domain"/>
    <property type="match status" value="1"/>
</dbReference>
<organism evidence="4">
    <name type="scientific">Odontella aurita</name>
    <dbReference type="NCBI Taxonomy" id="265563"/>
    <lineage>
        <taxon>Eukaryota</taxon>
        <taxon>Sar</taxon>
        <taxon>Stramenopiles</taxon>
        <taxon>Ochrophyta</taxon>
        <taxon>Bacillariophyta</taxon>
        <taxon>Mediophyceae</taxon>
        <taxon>Biddulphiophycidae</taxon>
        <taxon>Eupodiscales</taxon>
        <taxon>Odontellaceae</taxon>
        <taxon>Odontella</taxon>
    </lineage>
</organism>
<dbReference type="PANTHER" id="PTHR43056">
    <property type="entry name" value="PEPTIDASE S9 PROLYL OLIGOPEPTIDASE"/>
    <property type="match status" value="1"/>
</dbReference>
<dbReference type="GO" id="GO:0008236">
    <property type="term" value="F:serine-type peptidase activity"/>
    <property type="evidence" value="ECO:0007669"/>
    <property type="project" value="InterPro"/>
</dbReference>
<accession>A0A6U6DPK9</accession>
<feature type="region of interest" description="Disordered" evidence="1">
    <location>
        <begin position="96"/>
        <end position="115"/>
    </location>
</feature>
<dbReference type="Gene3D" id="3.40.50.1820">
    <property type="entry name" value="alpha/beta hydrolase"/>
    <property type="match status" value="1"/>
</dbReference>
<feature type="chain" id="PRO_5035586005" description="Peptidase S9 prolyl oligopeptidase catalytic domain-containing protein" evidence="2">
    <location>
        <begin position="19"/>
        <end position="702"/>
    </location>
</feature>
<sequence>MQRAALVSLLLTTLPATAFRATPQISYARNRIATATATTLGMVDKPYGAWESPVTSKAITAGSVCLGGVQFSNGNVYWLEGRPQEGGRNVLCKYAPEDPNKSERNGVDVSPKESNVRTRVHEYGGGATVMRGKHIYYSEFNTQRLCKLLEDGTSKPVTPEGSRYRYADGVLSSNGNVIYCIREDHAKPEPKNVVNEIVAIDVRDGSMKVLATGNDFYSHPRVSSNGQKLAYITWNHPNMPWDSTELRVTSIYKDLSNKSCDHKLIAGGDGGTSVIQPTYQGGRLYYISDKTGYYNIYRAGFGPSILPMSVDFGGSAPGWTLGQQGFCFMPGRDSRLVAHYNKDGRSVLLTANISDGNAPATDIKEYSGEKDGLPMMFDGTVAAENNDLYFIGGSPSTPSSIYKWNIESKDTATILACSSSLTFPDEVISVPKQVEFPTTLGSAFGYYYAPKNGKYHCSTDTAPPLLVKAHGGPTSCTGASFNAVIQYWTSRGYAVLDVDYGGSTGYGRDYRRRLRKSWGIVDIDDVCNGAKYLVKEGLADGDRLCIDGGSAGGYTTLGALAFRDVFKAGTSLYGIGDLTALAVDTHKFESRYLDGLVGLYPEEESTYKERSPIESVHTLSCPILLLQGAEDKVVPPNQAEMMHKAVVKKGIPACLKIYEREQHGFRQAENIEDALDTELSFYSKVFGIEDVPGSIYVKIDHM</sequence>
<evidence type="ECO:0000256" key="1">
    <source>
        <dbReference type="SAM" id="MobiDB-lite"/>
    </source>
</evidence>
<name>A0A6U6DPK9_9STRA</name>
<protein>
    <recommendedName>
        <fullName evidence="3">Peptidase S9 prolyl oligopeptidase catalytic domain-containing protein</fullName>
    </recommendedName>
</protein>
<dbReference type="AlphaFoldDB" id="A0A6U6DPK9"/>
<proteinExistence type="predicted"/>
<dbReference type="InterPro" id="IPR050585">
    <property type="entry name" value="Xaa-Pro_dipeptidyl-ppase/CocE"/>
</dbReference>
<dbReference type="EMBL" id="HBKQ01012276">
    <property type="protein sequence ID" value="CAE2221036.1"/>
    <property type="molecule type" value="Transcribed_RNA"/>
</dbReference>
<dbReference type="GO" id="GO:0006508">
    <property type="term" value="P:proteolysis"/>
    <property type="evidence" value="ECO:0007669"/>
    <property type="project" value="InterPro"/>
</dbReference>
<evidence type="ECO:0000256" key="2">
    <source>
        <dbReference type="SAM" id="SignalP"/>
    </source>
</evidence>
<dbReference type="PANTHER" id="PTHR43056:SF5">
    <property type="entry name" value="PEPTIDASE S9 PROLYL OLIGOPEPTIDASE CATALYTIC DOMAIN-CONTAINING PROTEIN"/>
    <property type="match status" value="1"/>
</dbReference>
<evidence type="ECO:0000313" key="5">
    <source>
        <dbReference type="EMBL" id="CAE2221036.1"/>
    </source>
</evidence>
<dbReference type="SUPFAM" id="SSF50993">
    <property type="entry name" value="Peptidase/esterase 'gauge' domain"/>
    <property type="match status" value="1"/>
</dbReference>
<dbReference type="InterPro" id="IPR001375">
    <property type="entry name" value="Peptidase_S9_cat"/>
</dbReference>
<dbReference type="EMBL" id="HBKQ01012275">
    <property type="protein sequence ID" value="CAE2221034.1"/>
    <property type="molecule type" value="Transcribed_RNA"/>
</dbReference>
<dbReference type="InterPro" id="IPR029058">
    <property type="entry name" value="AB_hydrolase_fold"/>
</dbReference>
<dbReference type="InterPro" id="IPR011042">
    <property type="entry name" value="6-blade_b-propeller_TolB-like"/>
</dbReference>